<keyword evidence="4" id="KW-1185">Reference proteome</keyword>
<feature type="signal peptide" evidence="2">
    <location>
        <begin position="1"/>
        <end position="20"/>
    </location>
</feature>
<gene>
    <name evidence="3" type="ORF">NDU88_007451</name>
</gene>
<evidence type="ECO:0000256" key="1">
    <source>
        <dbReference type="SAM" id="MobiDB-lite"/>
    </source>
</evidence>
<reference evidence="3" key="1">
    <citation type="journal article" date="2022" name="bioRxiv">
        <title>Sequencing and chromosome-scale assembly of the giantPleurodeles waltlgenome.</title>
        <authorList>
            <person name="Brown T."/>
            <person name="Elewa A."/>
            <person name="Iarovenko S."/>
            <person name="Subramanian E."/>
            <person name="Araus A.J."/>
            <person name="Petzold A."/>
            <person name="Susuki M."/>
            <person name="Suzuki K.-i.T."/>
            <person name="Hayashi T."/>
            <person name="Toyoda A."/>
            <person name="Oliveira C."/>
            <person name="Osipova E."/>
            <person name="Leigh N.D."/>
            <person name="Simon A."/>
            <person name="Yun M.H."/>
        </authorList>
    </citation>
    <scope>NUCLEOTIDE SEQUENCE</scope>
    <source>
        <strain evidence="3">20211129_DDA</strain>
        <tissue evidence="3">Liver</tissue>
    </source>
</reference>
<comment type="caution">
    <text evidence="3">The sequence shown here is derived from an EMBL/GenBank/DDBJ whole genome shotgun (WGS) entry which is preliminary data.</text>
</comment>
<feature type="chain" id="PRO_5043641986" evidence="2">
    <location>
        <begin position="21"/>
        <end position="128"/>
    </location>
</feature>
<accession>A0AAV7PU33</accession>
<keyword evidence="2" id="KW-0732">Signal</keyword>
<sequence length="128" mass="14178">MPRRPRQWLPSLNMVPLVVPALRTDLLYPLTPRRPWTACAVLAPAAPPAPAQAARRLRCGVCRGAGPRRVKSIEGAAVPGMLHCRLLRPEDTAVSCLLYLLKMHRGAHPPMRLGTAEHRKTERKKTQG</sequence>
<proteinExistence type="predicted"/>
<evidence type="ECO:0000313" key="3">
    <source>
        <dbReference type="EMBL" id="KAJ1129080.1"/>
    </source>
</evidence>
<dbReference type="AlphaFoldDB" id="A0AAV7PU33"/>
<protein>
    <submittedName>
        <fullName evidence="3">Uncharacterized protein</fullName>
    </submittedName>
</protein>
<name>A0AAV7PU33_PLEWA</name>
<evidence type="ECO:0000256" key="2">
    <source>
        <dbReference type="SAM" id="SignalP"/>
    </source>
</evidence>
<organism evidence="3 4">
    <name type="scientific">Pleurodeles waltl</name>
    <name type="common">Iberian ribbed newt</name>
    <dbReference type="NCBI Taxonomy" id="8319"/>
    <lineage>
        <taxon>Eukaryota</taxon>
        <taxon>Metazoa</taxon>
        <taxon>Chordata</taxon>
        <taxon>Craniata</taxon>
        <taxon>Vertebrata</taxon>
        <taxon>Euteleostomi</taxon>
        <taxon>Amphibia</taxon>
        <taxon>Batrachia</taxon>
        <taxon>Caudata</taxon>
        <taxon>Salamandroidea</taxon>
        <taxon>Salamandridae</taxon>
        <taxon>Pleurodelinae</taxon>
        <taxon>Pleurodeles</taxon>
    </lineage>
</organism>
<feature type="region of interest" description="Disordered" evidence="1">
    <location>
        <begin position="109"/>
        <end position="128"/>
    </location>
</feature>
<dbReference type="Proteomes" id="UP001066276">
    <property type="component" value="Chromosome 7"/>
</dbReference>
<evidence type="ECO:0000313" key="4">
    <source>
        <dbReference type="Proteomes" id="UP001066276"/>
    </source>
</evidence>
<dbReference type="EMBL" id="JANPWB010000011">
    <property type="protein sequence ID" value="KAJ1129080.1"/>
    <property type="molecule type" value="Genomic_DNA"/>
</dbReference>